<evidence type="ECO:0000259" key="5">
    <source>
        <dbReference type="PROSITE" id="PS51503"/>
    </source>
</evidence>
<reference evidence="6 7" key="1">
    <citation type="submission" date="2021-04" db="EMBL/GenBank/DDBJ databases">
        <authorList>
            <person name="Pira H."/>
            <person name="Risdian C."/>
            <person name="Wink J."/>
        </authorList>
    </citation>
    <scope>NUCLEOTIDE SEQUENCE [LARGE SCALE GENOMIC DNA]</scope>
    <source>
        <strain evidence="6 7">WHA3</strain>
    </source>
</reference>
<dbReference type="Proteomes" id="UP000722336">
    <property type="component" value="Unassembled WGS sequence"/>
</dbReference>
<keyword evidence="3 4" id="KW-0472">Membrane</keyword>
<feature type="domain" description="HIG1" evidence="5">
    <location>
        <begin position="1"/>
        <end position="67"/>
    </location>
</feature>
<sequence length="67" mass="6933">MNAFMITLIIVGALATAAVLVRGIIVMASGKDIEGRKSNKLMFTRVYLQAGVVLVIVIGALMAGAIG</sequence>
<dbReference type="PROSITE" id="PS51503">
    <property type="entry name" value="HIG1"/>
    <property type="match status" value="1"/>
</dbReference>
<dbReference type="InterPro" id="IPR007667">
    <property type="entry name" value="Hypoxia_induced_domain"/>
</dbReference>
<evidence type="ECO:0000256" key="1">
    <source>
        <dbReference type="ARBA" id="ARBA00022692"/>
    </source>
</evidence>
<evidence type="ECO:0000256" key="3">
    <source>
        <dbReference type="ARBA" id="ARBA00023136"/>
    </source>
</evidence>
<name>A0ABS6SB37_9SPHN</name>
<keyword evidence="7" id="KW-1185">Reference proteome</keyword>
<keyword evidence="2 4" id="KW-1133">Transmembrane helix</keyword>
<comment type="caution">
    <text evidence="6">The sequence shown here is derived from an EMBL/GenBank/DDBJ whole genome shotgun (WGS) entry which is preliminary data.</text>
</comment>
<proteinExistence type="predicted"/>
<feature type="transmembrane region" description="Helical" evidence="4">
    <location>
        <begin position="46"/>
        <end position="66"/>
    </location>
</feature>
<evidence type="ECO:0000256" key="4">
    <source>
        <dbReference type="SAM" id="Phobius"/>
    </source>
</evidence>
<evidence type="ECO:0000313" key="6">
    <source>
        <dbReference type="EMBL" id="MBV7255565.1"/>
    </source>
</evidence>
<organism evidence="6 7">
    <name type="scientific">Pacificimonas pallii</name>
    <dbReference type="NCBI Taxonomy" id="2827236"/>
    <lineage>
        <taxon>Bacteria</taxon>
        <taxon>Pseudomonadati</taxon>
        <taxon>Pseudomonadota</taxon>
        <taxon>Alphaproteobacteria</taxon>
        <taxon>Sphingomonadales</taxon>
        <taxon>Sphingosinicellaceae</taxon>
        <taxon>Pacificimonas</taxon>
    </lineage>
</organism>
<dbReference type="Pfam" id="PF04588">
    <property type="entry name" value="HIG_1_N"/>
    <property type="match status" value="1"/>
</dbReference>
<protein>
    <submittedName>
        <fullName evidence="6">HIG1 domain-containing protein</fullName>
    </submittedName>
</protein>
<evidence type="ECO:0000256" key="2">
    <source>
        <dbReference type="ARBA" id="ARBA00022989"/>
    </source>
</evidence>
<accession>A0ABS6SB37</accession>
<evidence type="ECO:0000313" key="7">
    <source>
        <dbReference type="Proteomes" id="UP000722336"/>
    </source>
</evidence>
<keyword evidence="1 4" id="KW-0812">Transmembrane</keyword>
<feature type="transmembrane region" description="Helical" evidence="4">
    <location>
        <begin position="6"/>
        <end position="25"/>
    </location>
</feature>
<gene>
    <name evidence="6" type="ORF">KCG44_02065</name>
</gene>
<dbReference type="EMBL" id="JAGSPA010000001">
    <property type="protein sequence ID" value="MBV7255565.1"/>
    <property type="molecule type" value="Genomic_DNA"/>
</dbReference>